<protein>
    <submittedName>
        <fullName evidence="2">Ankyrin repeat family protein</fullName>
    </submittedName>
</protein>
<dbReference type="Pfam" id="PF13637">
    <property type="entry name" value="Ank_4"/>
    <property type="match status" value="1"/>
</dbReference>
<keyword evidence="3" id="KW-1185">Reference proteome</keyword>
<gene>
    <name evidence="2" type="ORF">OCHUTO_0157</name>
</gene>
<feature type="repeat" description="ANK" evidence="1">
    <location>
        <begin position="22"/>
        <end position="54"/>
    </location>
</feature>
<proteinExistence type="predicted"/>
<dbReference type="AlphaFoldDB" id="A0A0F3MNZ6"/>
<sequence>MNKLRLYARLLYAPARNICSSVNKHVLPYVASTGDMELLQYLIDNGIDVNAQNHWCNTALHVALYAAPYLW</sequence>
<dbReference type="InterPro" id="IPR036770">
    <property type="entry name" value="Ankyrin_rpt-contain_sf"/>
</dbReference>
<evidence type="ECO:0000313" key="2">
    <source>
        <dbReference type="EMBL" id="KJV57162.1"/>
    </source>
</evidence>
<comment type="caution">
    <text evidence="2">The sequence shown here is derived from an EMBL/GenBank/DDBJ whole genome shotgun (WGS) entry which is preliminary data.</text>
</comment>
<dbReference type="SUPFAM" id="SSF48403">
    <property type="entry name" value="Ankyrin repeat"/>
    <property type="match status" value="1"/>
</dbReference>
<dbReference type="STRING" id="1359168.OCHUTO_0157"/>
<evidence type="ECO:0000313" key="3">
    <source>
        <dbReference type="Proteomes" id="UP000033616"/>
    </source>
</evidence>
<dbReference type="RefSeq" id="WP_232296897.1">
    <property type="nucleotide sequence ID" value="NZ_LANP01000003.1"/>
</dbReference>
<dbReference type="EMBL" id="LANP01000003">
    <property type="protein sequence ID" value="KJV57162.1"/>
    <property type="molecule type" value="Genomic_DNA"/>
</dbReference>
<name>A0A0F3MNZ6_9RICK</name>
<evidence type="ECO:0000256" key="1">
    <source>
        <dbReference type="PROSITE-ProRule" id="PRU00023"/>
    </source>
</evidence>
<dbReference type="PATRIC" id="fig|1359168.3.peg.742"/>
<dbReference type="InterPro" id="IPR002110">
    <property type="entry name" value="Ankyrin_rpt"/>
</dbReference>
<dbReference type="PROSITE" id="PS50088">
    <property type="entry name" value="ANK_REPEAT"/>
    <property type="match status" value="1"/>
</dbReference>
<organism evidence="2 3">
    <name type="scientific">Orientia chuto str. Dubai</name>
    <dbReference type="NCBI Taxonomy" id="1359168"/>
    <lineage>
        <taxon>Bacteria</taxon>
        <taxon>Pseudomonadati</taxon>
        <taxon>Pseudomonadota</taxon>
        <taxon>Alphaproteobacteria</taxon>
        <taxon>Rickettsiales</taxon>
        <taxon>Rickettsiaceae</taxon>
        <taxon>Rickettsieae</taxon>
        <taxon>Orientia</taxon>
    </lineage>
</organism>
<keyword evidence="1" id="KW-0040">ANK repeat</keyword>
<dbReference type="Proteomes" id="UP000033616">
    <property type="component" value="Unassembled WGS sequence"/>
</dbReference>
<reference evidence="2 3" key="1">
    <citation type="submission" date="2015-02" db="EMBL/GenBank/DDBJ databases">
        <title>Genome Sequencing of Rickettsiales.</title>
        <authorList>
            <person name="Daugherty S.C."/>
            <person name="Su Q."/>
            <person name="Abolude K."/>
            <person name="Beier-Sexton M."/>
            <person name="Carlyon J.A."/>
            <person name="Carter R."/>
            <person name="Day N.P."/>
            <person name="Dumler S.J."/>
            <person name="Dyachenko V."/>
            <person name="Godinez A."/>
            <person name="Kurtti T.J."/>
            <person name="Lichay M."/>
            <person name="Mullins K.E."/>
            <person name="Ott S."/>
            <person name="Pappas-Brown V."/>
            <person name="Paris D.H."/>
            <person name="Patel P."/>
            <person name="Richards A.L."/>
            <person name="Sadzewicz L."/>
            <person name="Sears K."/>
            <person name="Seidman D."/>
            <person name="Sengamalay N."/>
            <person name="Stenos J."/>
            <person name="Tallon L.J."/>
            <person name="Vincent G."/>
            <person name="Fraser C.M."/>
            <person name="Munderloh U."/>
            <person name="Dunning-Hotopp J.C."/>
        </authorList>
    </citation>
    <scope>NUCLEOTIDE SEQUENCE [LARGE SCALE GENOMIC DNA]</scope>
    <source>
        <strain evidence="2 3">Fuller</strain>
    </source>
</reference>
<accession>A0A0F3MNZ6</accession>
<dbReference type="Gene3D" id="1.25.40.20">
    <property type="entry name" value="Ankyrin repeat-containing domain"/>
    <property type="match status" value="1"/>
</dbReference>